<name>A0AAD7NT80_9AGAR</name>
<dbReference type="EMBL" id="JARJLG010000017">
    <property type="protein sequence ID" value="KAJ7773605.1"/>
    <property type="molecule type" value="Genomic_DNA"/>
</dbReference>
<sequence>MSAPRKARGREAEWDVQDTSDWSEWPEELQKALRAFGRAKEWGGEEWEECVRRLIALERAWGFPEKGMLSAPAGATDQERPTEVPAFMRAARRWEAPVVLNSEAGPREEDGTFAQRWWTWWRRAQPPARDTDKAEWDSPRDVEEEEWDVIAKMHGRNGMLMFVGGLFWWGEGAAAHEDSMGLLADWLLAVVEVTRVLDAVLKRVSPLVDKVENEKKSEKKAKAAKAAADKQTEKAGATQGKRKAASSETGKENAEPPRKRTRTR</sequence>
<evidence type="ECO:0000256" key="1">
    <source>
        <dbReference type="SAM" id="MobiDB-lite"/>
    </source>
</evidence>
<proteinExistence type="predicted"/>
<evidence type="ECO:0000313" key="2">
    <source>
        <dbReference type="EMBL" id="KAJ7773605.1"/>
    </source>
</evidence>
<gene>
    <name evidence="2" type="ORF">DFH07DRAFT_952652</name>
</gene>
<accession>A0AAD7NT80</accession>
<evidence type="ECO:0000313" key="3">
    <source>
        <dbReference type="Proteomes" id="UP001215280"/>
    </source>
</evidence>
<feature type="region of interest" description="Disordered" evidence="1">
    <location>
        <begin position="211"/>
        <end position="264"/>
    </location>
</feature>
<feature type="compositionally biased region" description="Basic and acidic residues" evidence="1">
    <location>
        <begin position="249"/>
        <end position="258"/>
    </location>
</feature>
<reference evidence="2" key="1">
    <citation type="submission" date="2023-03" db="EMBL/GenBank/DDBJ databases">
        <title>Massive genome expansion in bonnet fungi (Mycena s.s.) driven by repeated elements and novel gene families across ecological guilds.</title>
        <authorList>
            <consortium name="Lawrence Berkeley National Laboratory"/>
            <person name="Harder C.B."/>
            <person name="Miyauchi S."/>
            <person name="Viragh M."/>
            <person name="Kuo A."/>
            <person name="Thoen E."/>
            <person name="Andreopoulos B."/>
            <person name="Lu D."/>
            <person name="Skrede I."/>
            <person name="Drula E."/>
            <person name="Henrissat B."/>
            <person name="Morin E."/>
            <person name="Kohler A."/>
            <person name="Barry K."/>
            <person name="LaButti K."/>
            <person name="Morin E."/>
            <person name="Salamov A."/>
            <person name="Lipzen A."/>
            <person name="Mereny Z."/>
            <person name="Hegedus B."/>
            <person name="Baldrian P."/>
            <person name="Stursova M."/>
            <person name="Weitz H."/>
            <person name="Taylor A."/>
            <person name="Grigoriev I.V."/>
            <person name="Nagy L.G."/>
            <person name="Martin F."/>
            <person name="Kauserud H."/>
        </authorList>
    </citation>
    <scope>NUCLEOTIDE SEQUENCE</scope>
    <source>
        <strain evidence="2">CBHHK188m</strain>
    </source>
</reference>
<feature type="region of interest" description="Disordered" evidence="1">
    <location>
        <begin position="1"/>
        <end position="21"/>
    </location>
</feature>
<keyword evidence="3" id="KW-1185">Reference proteome</keyword>
<dbReference type="Proteomes" id="UP001215280">
    <property type="component" value="Unassembled WGS sequence"/>
</dbReference>
<dbReference type="AlphaFoldDB" id="A0AAD7NT80"/>
<protein>
    <submittedName>
        <fullName evidence="2">Uncharacterized protein</fullName>
    </submittedName>
</protein>
<feature type="compositionally biased region" description="Basic and acidic residues" evidence="1">
    <location>
        <begin position="211"/>
        <end position="233"/>
    </location>
</feature>
<comment type="caution">
    <text evidence="2">The sequence shown here is derived from an EMBL/GenBank/DDBJ whole genome shotgun (WGS) entry which is preliminary data.</text>
</comment>
<organism evidence="2 3">
    <name type="scientific">Mycena maculata</name>
    <dbReference type="NCBI Taxonomy" id="230809"/>
    <lineage>
        <taxon>Eukaryota</taxon>
        <taxon>Fungi</taxon>
        <taxon>Dikarya</taxon>
        <taxon>Basidiomycota</taxon>
        <taxon>Agaricomycotina</taxon>
        <taxon>Agaricomycetes</taxon>
        <taxon>Agaricomycetidae</taxon>
        <taxon>Agaricales</taxon>
        <taxon>Marasmiineae</taxon>
        <taxon>Mycenaceae</taxon>
        <taxon>Mycena</taxon>
    </lineage>
</organism>